<reference evidence="1" key="1">
    <citation type="submission" date="2021-05" db="EMBL/GenBank/DDBJ databases">
        <authorList>
            <person name="Scholz U."/>
            <person name="Mascher M."/>
            <person name="Fiebig A."/>
        </authorList>
    </citation>
    <scope>NUCLEOTIDE SEQUENCE [LARGE SCALE GENOMIC DNA]</scope>
</reference>
<evidence type="ECO:0000313" key="2">
    <source>
        <dbReference type="Proteomes" id="UP001732700"/>
    </source>
</evidence>
<evidence type="ECO:0000313" key="1">
    <source>
        <dbReference type="EnsemblPlants" id="AVESA.00010b.r2.1AG0072510.1.CDS.1"/>
    </source>
</evidence>
<sequence length="438" mass="48932">MENLSPEGRAILDTVTRAAAAQQEKAHQDFKDLISSSVDAALARVVDTTVRACVSKAQADMQLYTDGVESTLQQNLDSIRAHVGLAASDEPDSLHRTSAGDAETGPDGHRCVPTTRRQGVGASGPYIPPPARGTRNHHPSSSIPCSIDVADDTADRLSYHRMPKMDVPKFDGEQPKLWQIQCEDYFDMYGTAPSLWVRLASLQFTGPAARWLSSIKSSIRKYTWSEFSQEVISRFGRNQHQSLIRRLYKLVQTGSVADYIHEFAELIDQLASYEDRQDNLHYVTRFIAGLKPEVRILVAIQLPSDLETAFTIASVHEEIGADMPVQYAGSATHKRAYVLPVVQPRQSEHHTSDSTKQMEHSRPVDDKLTTLKNYRRAKGLCFTCGERWSKDHKCQPTVQLHVVQEMVEFLQSSSESVPKPFDSAVDMELMQIVPDQAI</sequence>
<reference evidence="1" key="2">
    <citation type="submission" date="2025-09" db="UniProtKB">
        <authorList>
            <consortium name="EnsemblPlants"/>
        </authorList>
    </citation>
    <scope>IDENTIFICATION</scope>
</reference>
<dbReference type="EnsemblPlants" id="AVESA.00010b.r2.1AG0072510.1">
    <property type="protein sequence ID" value="AVESA.00010b.r2.1AG0072510.1.CDS.1"/>
    <property type="gene ID" value="AVESA.00010b.r2.1AG0072510"/>
</dbReference>
<accession>A0ACD5TJU7</accession>
<keyword evidence="2" id="KW-1185">Reference proteome</keyword>
<dbReference type="Proteomes" id="UP001732700">
    <property type="component" value="Chromosome 1A"/>
</dbReference>
<organism evidence="1 2">
    <name type="scientific">Avena sativa</name>
    <name type="common">Oat</name>
    <dbReference type="NCBI Taxonomy" id="4498"/>
    <lineage>
        <taxon>Eukaryota</taxon>
        <taxon>Viridiplantae</taxon>
        <taxon>Streptophyta</taxon>
        <taxon>Embryophyta</taxon>
        <taxon>Tracheophyta</taxon>
        <taxon>Spermatophyta</taxon>
        <taxon>Magnoliopsida</taxon>
        <taxon>Liliopsida</taxon>
        <taxon>Poales</taxon>
        <taxon>Poaceae</taxon>
        <taxon>BOP clade</taxon>
        <taxon>Pooideae</taxon>
        <taxon>Poodae</taxon>
        <taxon>Poeae</taxon>
        <taxon>Poeae Chloroplast Group 1 (Aveneae type)</taxon>
        <taxon>Aveninae</taxon>
        <taxon>Avena</taxon>
    </lineage>
</organism>
<proteinExistence type="predicted"/>
<name>A0ACD5TJU7_AVESA</name>
<protein>
    <submittedName>
        <fullName evidence="1">Uncharacterized protein</fullName>
    </submittedName>
</protein>